<sequence length="857" mass="96829">MESFAISGTSGIGKSLFFVYILHRLMDDFTTKTLSLKPNRTVYQMGSSYKCFDLQQQLVTELELEVANIVWKQDTFYVIDGHTTPMPSSCIVLFMSSPQSEGYKEFVKQKMAREWYFPVWTLDELQTCRRHCYPYVPIETINERYRMYGGVARSVFDIVSNPMEKALADVDAVKGVHNIGFTIKISANTHTLLHTIVSDNGQYRFLHVDIASRYVGEQLWQHHSAQMITNMQQMFDSIPTKISRHLFEIYGHRVFCTGGQTLKCRCLKDGTVTEITLDALNGQRITFGIDTIPTAAALDGNYYEPTNDNNFAAIDSLSRQGMFQFTADDEHPICGVDILTKLCNLYDEPKLYFVVPPHQFKGFKQLHNTCFAAIESFMSGFYIDTNADRDLYNTYKPSQSPASTVPQTPVVKHACLSQSTTTRFLQFVQSIQSNVKLHHLDHFCNADGDWITRSVSGISSMSLGDEQPLVRQSRQTGQSVQQQSLQPKPHSPIVQQNSSLYQFESGILENLLHDVDTMNDTVRVGRHAKQSFMSSQACDSDSLCDDDSQTDTDSEYSESIHSNDSDISVDGYIDSVNDRTATVFDIDQESRYLQGTLSNSPLTWSNGSPRRMWRKSCDSQSETSSDEIDTIESMNTHANSQLMLDRHAEFRFQQILNGDFTQPSRSVSVEQASKISKSALKTQRKNDRRKSKQHVKSRHHDLTTQGRTFDAQLSNSRNPTQFNAVIKLFLHSINKMVHDFVVAKPQYGQLSLPPMMSDVRKFAVILVKRKPRMSPDSKMKRSHKTGMKKDPHHKHTVVKQGHVVGESSQPIGNENVGHKMLLAMGWNPGQSLGTGNKGIVDPVKVVIRTERSGLGAE</sequence>
<dbReference type="Pfam" id="PF01585">
    <property type="entry name" value="G-patch"/>
    <property type="match status" value="1"/>
</dbReference>
<dbReference type="HOGENOM" id="CLU_333432_0_0_1"/>
<feature type="compositionally biased region" description="Basic residues" evidence="1">
    <location>
        <begin position="780"/>
        <end position="795"/>
    </location>
</feature>
<feature type="compositionally biased region" description="Basic residues" evidence="1">
    <location>
        <begin position="682"/>
        <end position="699"/>
    </location>
</feature>
<dbReference type="PANTHER" id="PTHR33129:SF1">
    <property type="entry name" value="ATP-BINDING PROTEIN"/>
    <property type="match status" value="1"/>
</dbReference>
<organism evidence="3 4">
    <name type="scientific">Batrachochytrium dendrobatidis (strain JAM81 / FGSC 10211)</name>
    <name type="common">Frog chytrid fungus</name>
    <dbReference type="NCBI Taxonomy" id="684364"/>
    <lineage>
        <taxon>Eukaryota</taxon>
        <taxon>Fungi</taxon>
        <taxon>Fungi incertae sedis</taxon>
        <taxon>Chytridiomycota</taxon>
        <taxon>Chytridiomycota incertae sedis</taxon>
        <taxon>Chytridiomycetes</taxon>
        <taxon>Rhizophydiales</taxon>
        <taxon>Rhizophydiales incertae sedis</taxon>
        <taxon>Batrachochytrium</taxon>
    </lineage>
</organism>
<gene>
    <name evidence="3" type="ORF">BATDEDRAFT_24378</name>
</gene>
<feature type="domain" description="G-patch" evidence="2">
    <location>
        <begin position="813"/>
        <end position="857"/>
    </location>
</feature>
<evidence type="ECO:0000313" key="4">
    <source>
        <dbReference type="Proteomes" id="UP000007241"/>
    </source>
</evidence>
<feature type="region of interest" description="Disordered" evidence="1">
    <location>
        <begin position="772"/>
        <end position="795"/>
    </location>
</feature>
<evidence type="ECO:0000313" key="3">
    <source>
        <dbReference type="EMBL" id="EGF80616.1"/>
    </source>
</evidence>
<dbReference type="PROSITE" id="PS50174">
    <property type="entry name" value="G_PATCH"/>
    <property type="match status" value="1"/>
</dbReference>
<dbReference type="RefSeq" id="XP_006678434.1">
    <property type="nucleotide sequence ID" value="XM_006678371.1"/>
</dbReference>
<dbReference type="STRING" id="684364.F4P1D5"/>
<reference evidence="3 4" key="1">
    <citation type="submission" date="2009-12" db="EMBL/GenBank/DDBJ databases">
        <title>The draft genome of Batrachochytrium dendrobatidis.</title>
        <authorList>
            <consortium name="US DOE Joint Genome Institute (JGI-PGF)"/>
            <person name="Kuo A."/>
            <person name="Salamov A."/>
            <person name="Schmutz J."/>
            <person name="Lucas S."/>
            <person name="Pitluck S."/>
            <person name="Rosenblum E."/>
            <person name="Stajich J."/>
            <person name="Eisen M."/>
            <person name="Grigoriev I.V."/>
        </authorList>
    </citation>
    <scope>NUCLEOTIDE SEQUENCE [LARGE SCALE GENOMIC DNA]</scope>
    <source>
        <strain evidence="4">JAM81 / FGSC 10211</strain>
    </source>
</reference>
<dbReference type="GO" id="GO:0003676">
    <property type="term" value="F:nucleic acid binding"/>
    <property type="evidence" value="ECO:0007669"/>
    <property type="project" value="InterPro"/>
</dbReference>
<protein>
    <recommendedName>
        <fullName evidence="2">G-patch domain-containing protein</fullName>
    </recommendedName>
</protein>
<feature type="compositionally biased region" description="Polar residues" evidence="1">
    <location>
        <begin position="666"/>
        <end position="681"/>
    </location>
</feature>
<feature type="compositionally biased region" description="Acidic residues" evidence="1">
    <location>
        <begin position="542"/>
        <end position="556"/>
    </location>
</feature>
<dbReference type="EMBL" id="GL882883">
    <property type="protein sequence ID" value="EGF80616.1"/>
    <property type="molecule type" value="Genomic_DNA"/>
</dbReference>
<name>F4P1D5_BATDJ</name>
<proteinExistence type="predicted"/>
<feature type="compositionally biased region" description="Polar residues" evidence="1">
    <location>
        <begin position="597"/>
        <end position="608"/>
    </location>
</feature>
<feature type="region of interest" description="Disordered" evidence="1">
    <location>
        <begin position="467"/>
        <end position="492"/>
    </location>
</feature>
<keyword evidence="4" id="KW-1185">Reference proteome</keyword>
<dbReference type="InParanoid" id="F4P1D5"/>
<feature type="compositionally biased region" description="Polar residues" evidence="1">
    <location>
        <begin position="703"/>
        <end position="715"/>
    </location>
</feature>
<dbReference type="InterPro" id="IPR052980">
    <property type="entry name" value="Crinkler_effector"/>
</dbReference>
<dbReference type="AlphaFoldDB" id="F4P1D5"/>
<dbReference type="InterPro" id="IPR000467">
    <property type="entry name" value="G_patch_dom"/>
</dbReference>
<dbReference type="SMART" id="SM00443">
    <property type="entry name" value="G_patch"/>
    <property type="match status" value="1"/>
</dbReference>
<dbReference type="PANTHER" id="PTHR33129">
    <property type="entry name" value="PROTEIN KINASE DOMAIN-CONTAINING PROTEIN-RELATED"/>
    <property type="match status" value="1"/>
</dbReference>
<feature type="region of interest" description="Disordered" evidence="1">
    <location>
        <begin position="597"/>
        <end position="632"/>
    </location>
</feature>
<evidence type="ECO:0000256" key="1">
    <source>
        <dbReference type="SAM" id="MobiDB-lite"/>
    </source>
</evidence>
<accession>F4P1D5</accession>
<feature type="compositionally biased region" description="Low complexity" evidence="1">
    <location>
        <begin position="472"/>
        <end position="486"/>
    </location>
</feature>
<feature type="region of interest" description="Disordered" evidence="1">
    <location>
        <begin position="535"/>
        <end position="567"/>
    </location>
</feature>
<evidence type="ECO:0000259" key="2">
    <source>
        <dbReference type="PROSITE" id="PS50174"/>
    </source>
</evidence>
<dbReference type="Proteomes" id="UP000007241">
    <property type="component" value="Unassembled WGS sequence"/>
</dbReference>
<dbReference type="OrthoDB" id="786951at2759"/>
<feature type="region of interest" description="Disordered" evidence="1">
    <location>
        <begin position="666"/>
        <end position="715"/>
    </location>
</feature>
<dbReference type="GeneID" id="18238479"/>